<keyword evidence="6" id="KW-0853">WD repeat</keyword>
<evidence type="ECO:0000256" key="3">
    <source>
        <dbReference type="ARBA" id="ARBA00006059"/>
    </source>
</evidence>
<comment type="similarity">
    <text evidence="3">Belongs to the WD repeat fritz family.</text>
</comment>
<dbReference type="GO" id="GO:0044782">
    <property type="term" value="P:cilium organization"/>
    <property type="evidence" value="ECO:0007669"/>
    <property type="project" value="TreeGrafter"/>
</dbReference>
<dbReference type="PANTHER" id="PTHR13667:SF5">
    <property type="entry name" value="WD REPEAT-CONTAINING AND PLANAR CELL POLARITY EFFECTOR PROTEIN FRITZ HOMOLOG"/>
    <property type="match status" value="1"/>
</dbReference>
<evidence type="ECO:0000256" key="4">
    <source>
        <dbReference type="ARBA" id="ARBA00022475"/>
    </source>
</evidence>
<evidence type="ECO:0000256" key="12">
    <source>
        <dbReference type="ARBA" id="ARBA00023273"/>
    </source>
</evidence>
<comment type="subcellular location">
    <subcellularLocation>
        <location evidence="1">Cell membrane</location>
    </subcellularLocation>
    <subcellularLocation>
        <location evidence="2">Cytoplasm</location>
        <location evidence="2">Cytoskeleton</location>
        <location evidence="2">Cilium axoneme</location>
    </subcellularLocation>
</comment>
<dbReference type="Pfam" id="PF11768">
    <property type="entry name" value="Frtz"/>
    <property type="match status" value="3"/>
</dbReference>
<evidence type="ECO:0000256" key="2">
    <source>
        <dbReference type="ARBA" id="ARBA00004430"/>
    </source>
</evidence>
<dbReference type="GO" id="GO:0005886">
    <property type="term" value="C:plasma membrane"/>
    <property type="evidence" value="ECO:0007669"/>
    <property type="project" value="UniProtKB-SubCell"/>
</dbReference>
<keyword evidence="9" id="KW-0969">Cilium</keyword>
<sequence>MDGGRLAGTLRAGGLGLWVCPSDQHYYNEKQQFAKSRGYPWFLSNRRPEKLRDTLKELEELLQSSPILSVRWRAKQCCQMLLRPGVLVTLILGGAQVERVAIDRTLVGRLPADTISDAVIGDRFLLFSLMEKSQVCQVYLNRKNQSSPELARHMEKLTVAEIKVSVVDVPGGGRRAERRVGLNQAQDVAVCWWPICHEDVRPWSPIPSAVDRANLVLLACSDTPGLTVLSSIRTDRNPIDCRFSLTQPYQILTVELHHEANHSVSELHEEAQPLDVHICVYECARGHLQHLSSTPVPLTSKPITCHYDPLERWILLGLQDCSVVLFDRQTGLSQWATCSMMPSLLAWHPSGGVLMVGGGQGELQCFDIGLSPLPLQKVCEEPAPDSLATSLQLSRNMKISSGLEGIQWACCPVSQGSVFNGGQLGPSDLVQHRLRCGEVDAALGILGNMDWAMMGAECYRSLISITDHLLRKPLDHQNEDKVVLSLWCQKGFLYFRHQRFEKAFLLAVDIGARDLFMDLHYVAEDKGELVLAAVAKKKANEIDAEAQTSAPVFCSPSVYRVNSSEKSEHILVPSASIFRQSGDVTV</sequence>
<dbReference type="GO" id="GO:0045184">
    <property type="term" value="P:establishment of protein localization"/>
    <property type="evidence" value="ECO:0007669"/>
    <property type="project" value="TreeGrafter"/>
</dbReference>
<evidence type="ECO:0000256" key="5">
    <source>
        <dbReference type="ARBA" id="ARBA00022490"/>
    </source>
</evidence>
<keyword evidence="10" id="KW-0472">Membrane</keyword>
<evidence type="ECO:0000256" key="7">
    <source>
        <dbReference type="ARBA" id="ARBA00022737"/>
    </source>
</evidence>
<evidence type="ECO:0000313" key="13">
    <source>
        <dbReference type="EMBL" id="KAA0711119.1"/>
    </source>
</evidence>
<evidence type="ECO:0000256" key="8">
    <source>
        <dbReference type="ARBA" id="ARBA00022794"/>
    </source>
</evidence>
<dbReference type="Proteomes" id="UP000324632">
    <property type="component" value="Chromosome 15"/>
</dbReference>
<keyword evidence="12" id="KW-0966">Cell projection</keyword>
<dbReference type="InterPro" id="IPR036322">
    <property type="entry name" value="WD40_repeat_dom_sf"/>
</dbReference>
<dbReference type="SUPFAM" id="SSF50978">
    <property type="entry name" value="WD40 repeat-like"/>
    <property type="match status" value="1"/>
</dbReference>
<keyword evidence="8" id="KW-0970">Cilium biogenesis/degradation</keyword>
<keyword evidence="4" id="KW-1003">Cell membrane</keyword>
<evidence type="ECO:0000256" key="10">
    <source>
        <dbReference type="ARBA" id="ARBA00023136"/>
    </source>
</evidence>
<dbReference type="AlphaFoldDB" id="A0A5A9NQ77"/>
<evidence type="ECO:0000256" key="9">
    <source>
        <dbReference type="ARBA" id="ARBA00023069"/>
    </source>
</evidence>
<name>A0A5A9NQ77_9TELE</name>
<dbReference type="InterPro" id="IPR024511">
    <property type="entry name" value="Frtz"/>
</dbReference>
<evidence type="ECO:0000256" key="11">
    <source>
        <dbReference type="ARBA" id="ARBA00023212"/>
    </source>
</evidence>
<evidence type="ECO:0000313" key="14">
    <source>
        <dbReference type="Proteomes" id="UP000324632"/>
    </source>
</evidence>
<reference evidence="13 14" key="1">
    <citation type="journal article" date="2019" name="Mol. Ecol. Resour.">
        <title>Chromosome-level genome assembly of Triplophysa tibetana, a fish adapted to the harsh high-altitude environment of the Tibetan Plateau.</title>
        <authorList>
            <person name="Yang X."/>
            <person name="Liu H."/>
            <person name="Ma Z."/>
            <person name="Zou Y."/>
            <person name="Zou M."/>
            <person name="Mao Y."/>
            <person name="Li X."/>
            <person name="Wang H."/>
            <person name="Chen T."/>
            <person name="Wang W."/>
            <person name="Yang R."/>
        </authorList>
    </citation>
    <scope>NUCLEOTIDE SEQUENCE [LARGE SCALE GENOMIC DNA]</scope>
    <source>
        <strain evidence="13">TTIB1903HZAU</strain>
        <tissue evidence="13">Muscle</tissue>
    </source>
</reference>
<keyword evidence="14" id="KW-1185">Reference proteome</keyword>
<dbReference type="GO" id="GO:0097541">
    <property type="term" value="C:axonemal basal plate"/>
    <property type="evidence" value="ECO:0007669"/>
    <property type="project" value="TreeGrafter"/>
</dbReference>
<keyword evidence="7" id="KW-0677">Repeat</keyword>
<protein>
    <submittedName>
        <fullName evidence="13">WD repeat-containing and planar cell polarity effector protein fritz-like protein</fullName>
    </submittedName>
</protein>
<dbReference type="EMBL" id="SOYY01000015">
    <property type="protein sequence ID" value="KAA0711119.1"/>
    <property type="molecule type" value="Genomic_DNA"/>
</dbReference>
<evidence type="ECO:0000256" key="1">
    <source>
        <dbReference type="ARBA" id="ARBA00004236"/>
    </source>
</evidence>
<comment type="caution">
    <text evidence="13">The sequence shown here is derived from an EMBL/GenBank/DDBJ whole genome shotgun (WGS) entry which is preliminary data.</text>
</comment>
<organism evidence="13 14">
    <name type="scientific">Triplophysa tibetana</name>
    <dbReference type="NCBI Taxonomy" id="1572043"/>
    <lineage>
        <taxon>Eukaryota</taxon>
        <taxon>Metazoa</taxon>
        <taxon>Chordata</taxon>
        <taxon>Craniata</taxon>
        <taxon>Vertebrata</taxon>
        <taxon>Euteleostomi</taxon>
        <taxon>Actinopterygii</taxon>
        <taxon>Neopterygii</taxon>
        <taxon>Teleostei</taxon>
        <taxon>Ostariophysi</taxon>
        <taxon>Cypriniformes</taxon>
        <taxon>Nemacheilidae</taxon>
        <taxon>Triplophysa</taxon>
    </lineage>
</organism>
<evidence type="ECO:0000256" key="6">
    <source>
        <dbReference type="ARBA" id="ARBA00022574"/>
    </source>
</evidence>
<accession>A0A5A9NQ77</accession>
<dbReference type="PANTHER" id="PTHR13667">
    <property type="entry name" value="HOMOLOC-13"/>
    <property type="match status" value="1"/>
</dbReference>
<keyword evidence="5" id="KW-0963">Cytoplasm</keyword>
<gene>
    <name evidence="13" type="ORF">E1301_Tti002773</name>
</gene>
<dbReference type="GO" id="GO:0007399">
    <property type="term" value="P:nervous system development"/>
    <property type="evidence" value="ECO:0007669"/>
    <property type="project" value="TreeGrafter"/>
</dbReference>
<proteinExistence type="inferred from homology"/>
<keyword evidence="11" id="KW-0206">Cytoskeleton</keyword>